<evidence type="ECO:0000313" key="2">
    <source>
        <dbReference type="WBParaSite" id="PS1159_v2.g8857.t1"/>
    </source>
</evidence>
<dbReference type="WBParaSite" id="PS1159_v2.g8857.t1">
    <property type="protein sequence ID" value="PS1159_v2.g8857.t1"/>
    <property type="gene ID" value="PS1159_v2.g8857"/>
</dbReference>
<name>A0AC35GU94_9BILA</name>
<reference evidence="2" key="1">
    <citation type="submission" date="2022-11" db="UniProtKB">
        <authorList>
            <consortium name="WormBaseParasite"/>
        </authorList>
    </citation>
    <scope>IDENTIFICATION</scope>
</reference>
<dbReference type="Proteomes" id="UP000887580">
    <property type="component" value="Unplaced"/>
</dbReference>
<accession>A0AC35GU94</accession>
<organism evidence="1 2">
    <name type="scientific">Panagrolaimus sp. PS1159</name>
    <dbReference type="NCBI Taxonomy" id="55785"/>
    <lineage>
        <taxon>Eukaryota</taxon>
        <taxon>Metazoa</taxon>
        <taxon>Ecdysozoa</taxon>
        <taxon>Nematoda</taxon>
        <taxon>Chromadorea</taxon>
        <taxon>Rhabditida</taxon>
        <taxon>Tylenchina</taxon>
        <taxon>Panagrolaimomorpha</taxon>
        <taxon>Panagrolaimoidea</taxon>
        <taxon>Panagrolaimidae</taxon>
        <taxon>Panagrolaimus</taxon>
    </lineage>
</organism>
<protein>
    <submittedName>
        <fullName evidence="2">Poly(A)-specific ribonuclease</fullName>
    </submittedName>
</protein>
<proteinExistence type="predicted"/>
<sequence>MSKLKSLTSKEVKIHDVWKDNLETEWERIRDIITDYPFVAFDTEFPGIVGTPTGAYLSKEEFQYNQIKCNVNILKLIQVGFCLTNAKGELPPGGDIWQFNFEFSMDEDMYAMESIELLKRSGIDFARHQTDGIPVEEFGALLTTSGLVVNEDVTWLTFHSCFDFGYLIKSIIGGKLPQTEEEFFKMHKMLFPQSFDVKMVLKSQIVQAAKLRGGLQDKDGIPVEEFGALLTTSGLVVNDEKDGIPVEEFGGLLTTSGLVVNDDVTWLTFHSCFDFGYLIKSIIGGRLPATEEEFFKMHKILFPQSFDVKMVLKSQIVQAAKLRGGLQDIANQLCVERIGIQHQAGSDSLLTAQTFFTLREKFFGQQWDTVSFVLFFVDFYRLLSF</sequence>
<evidence type="ECO:0000313" key="1">
    <source>
        <dbReference type="Proteomes" id="UP000887580"/>
    </source>
</evidence>